<organismHost>
    <name type="scientific">Homo sapiens</name>
    <name type="common">Human</name>
    <dbReference type="NCBI Taxonomy" id="9606"/>
</organismHost>
<proteinExistence type="predicted"/>
<protein>
    <submittedName>
        <fullName evidence="1">Glycoprotein 105</fullName>
    </submittedName>
</protein>
<evidence type="ECO:0000313" key="1">
    <source>
        <dbReference type="EMBL" id="AVI07538.1"/>
    </source>
</evidence>
<sequence>MPILIKNSIYVFYWFCYIAVEHNSEILISKFAFFFVRFQTLQGHEWCSRLNKNDTKNYLSSVL</sequence>
<name>A0A2L2Q920_HHV6H</name>
<reference evidence="1" key="1">
    <citation type="journal article" date="2018" name="J. Virol.">
        <title>Copy number heterogeneity, large origin tandem repeats, and interspecies recombination in HHV-6A and HHV-6B reference strains.</title>
        <authorList>
            <person name="Greninger A.L."/>
            <person name="Roychoudhury P."/>
            <person name="Makhsous N."/>
            <person name="Hanson D."/>
            <person name="Chase J."/>
            <person name="Krueger G."/>
            <person name="Xie H."/>
            <person name="Huang M.-L."/>
            <person name="Saunders L."/>
            <person name="Ablashi D."/>
            <person name="Koelle D.M."/>
            <person name="Cook L."/>
            <person name="Jerome K.R."/>
        </authorList>
    </citation>
    <scope>NUCLEOTIDE SEQUENCE</scope>
    <source>
        <strain evidence="1">ABI-HHV6B</strain>
    </source>
</reference>
<accession>A0A2L2Q920</accession>
<dbReference type="EMBL" id="MF994814">
    <property type="protein sequence ID" value="AVI07538.1"/>
    <property type="molecule type" value="Genomic_DNA"/>
</dbReference>
<organism evidence="1">
    <name type="scientific">Human herpesvirus 6B</name>
    <name type="common">HHV-6 variant B</name>
    <name type="synonym">Human B lymphotropic virus</name>
    <dbReference type="NCBI Taxonomy" id="32604"/>
    <lineage>
        <taxon>Viruses</taxon>
        <taxon>Duplodnaviria</taxon>
        <taxon>Heunggongvirae</taxon>
        <taxon>Peploviricota</taxon>
        <taxon>Herviviricetes</taxon>
        <taxon>Herpesvirales</taxon>
        <taxon>Orthoherpesviridae</taxon>
        <taxon>Betaherpesvirinae</taxon>
        <taxon>Roseolovirus</taxon>
        <taxon>Roseolovirus humanbeta6b</taxon>
    </lineage>
</organism>